<organism evidence="2 3">
    <name type="scientific">Eubacterium multiforme</name>
    <dbReference type="NCBI Taxonomy" id="83339"/>
    <lineage>
        <taxon>Bacteria</taxon>
        <taxon>Bacillati</taxon>
        <taxon>Bacillota</taxon>
        <taxon>Clostridia</taxon>
        <taxon>Eubacteriales</taxon>
        <taxon>Eubacteriaceae</taxon>
        <taxon>Eubacterium</taxon>
    </lineage>
</organism>
<sequence>MININKLDESEMKFYKSAYEFYEGKLDKNADDIDSAIREAVEKTMDIFSNVVSNEDNLRKYLEEQISMIREQQHPMFMTCLEVRNSVWWDEFLKENSTEYWNRYEKYLLENKGWPRSSIDKSINNTTNKVMNAIADPNKKMAIERKGMVIGYVQSGKTAHYIGVINKAIDAGYKIIIVLAGMHNNLRAQTQSRIDEEVLGFETSLAYLLNQMKKETNIIGVGKKLVVKNDSQTLTSRDEKGDFNRDRQQIFVSTEIPTIFVVKKHSKVLESLISFFKNNKKHSIDKDTGRKYMDANYPLLLIDDEADQASINTKYEYKDGVIKNKDKASKINAQIRELFHIFDCRSYIGYTATPYANIFIPSEMESKKHGKDLFPTHFILALPKPPNYIGAHEYFGKEGQLEMPLRRRIGINSLSFVDQKNKIVKNELPDDLKRAIKSFLISTAARICRGQNGEPNTMLIHVTRLTDTQKLVHKRVTHYYENIGNKIIDGHLETISDLKTIWKEDYEKTTQKMRKFHGNFMNDIPDTTWENVFQKICNLIENDLVKIYSINGKSKDALLYKEHKGKQYNVIAIGGDKLSRGLTLEGLTVSYFTRESKMYDTLMQMGRWFGFKPGYADLCRLFVQDDLYAWFRHISFATDDLREQIEYMNNIEETPENFGLRVATHPNMKISGANKVQSGEERKITFNNVFSQTRSMDINAEKYDKNFEAVDNLLKLCGNPVENYWEKIGRGKNRNKHLFWQNVDGHYIKDFLLNYETSRQANKANSKYMADYIEDQMKNGGLLSWTVCLLNLGNENDEIKFSNVSVASGMKRENIIPVNDEFCSIQTLTSEDMQFYDFSEEDMKKKKKIVEQFKKKGKNLSNDYVRKKIRNRENGLLIIAPIDVKVGKGDQLIDFKRKEHKVPIGIAIVFPDNKNIGSIKSYRINDIGLKGEDDELFE</sequence>
<reference evidence="2 3" key="1">
    <citation type="submission" date="2023-07" db="EMBL/GenBank/DDBJ databases">
        <title>Genomic Encyclopedia of Type Strains, Phase IV (KMG-IV): sequencing the most valuable type-strain genomes for metagenomic binning, comparative biology and taxonomic classification.</title>
        <authorList>
            <person name="Goeker M."/>
        </authorList>
    </citation>
    <scope>NUCLEOTIDE SEQUENCE [LARGE SCALE GENOMIC DNA]</scope>
    <source>
        <strain evidence="2 3">DSM 20694</strain>
    </source>
</reference>
<gene>
    <name evidence="2" type="ORF">J2S18_000587</name>
</gene>
<evidence type="ECO:0000313" key="3">
    <source>
        <dbReference type="Proteomes" id="UP001228504"/>
    </source>
</evidence>
<dbReference type="InterPro" id="IPR018310">
    <property type="entry name" value="Put_endonuclease_Z1-dom"/>
</dbReference>
<keyword evidence="3" id="KW-1185">Reference proteome</keyword>
<accession>A0ABT9UPU4</accession>
<proteinExistence type="predicted"/>
<protein>
    <recommendedName>
        <fullName evidence="1">Putative endonuclease Z1 domain-containing protein</fullName>
    </recommendedName>
</protein>
<feature type="domain" description="Putative endonuclease Z1" evidence="1">
    <location>
        <begin position="432"/>
        <end position="667"/>
    </location>
</feature>
<dbReference type="EMBL" id="JAUSUF010000001">
    <property type="protein sequence ID" value="MDQ0148670.1"/>
    <property type="molecule type" value="Genomic_DNA"/>
</dbReference>
<evidence type="ECO:0000313" key="2">
    <source>
        <dbReference type="EMBL" id="MDQ0148670.1"/>
    </source>
</evidence>
<dbReference type="Pfam" id="PF10593">
    <property type="entry name" value="Z1"/>
    <property type="match status" value="1"/>
</dbReference>
<comment type="caution">
    <text evidence="2">The sequence shown here is derived from an EMBL/GenBank/DDBJ whole genome shotgun (WGS) entry which is preliminary data.</text>
</comment>
<evidence type="ECO:0000259" key="1">
    <source>
        <dbReference type="Pfam" id="PF10593"/>
    </source>
</evidence>
<name>A0ABT9UPU4_9FIRM</name>
<dbReference type="Proteomes" id="UP001228504">
    <property type="component" value="Unassembled WGS sequence"/>
</dbReference>
<dbReference type="RefSeq" id="WP_307482974.1">
    <property type="nucleotide sequence ID" value="NZ_JAUSUF010000001.1"/>
</dbReference>